<evidence type="ECO:0000259" key="9">
    <source>
        <dbReference type="PROSITE" id="PS50109"/>
    </source>
</evidence>
<dbReference type="Pfam" id="PF02518">
    <property type="entry name" value="HATPase_c"/>
    <property type="match status" value="1"/>
</dbReference>
<dbReference type="PANTHER" id="PTHR43065:SF46">
    <property type="entry name" value="C4-DICARBOXYLATE TRANSPORT SENSOR PROTEIN DCTB"/>
    <property type="match status" value="1"/>
</dbReference>
<dbReference type="InterPro" id="IPR003594">
    <property type="entry name" value="HATPase_dom"/>
</dbReference>
<dbReference type="RefSeq" id="WP_090258840.1">
    <property type="nucleotide sequence ID" value="NZ_FOIR01000002.1"/>
</dbReference>
<dbReference type="GO" id="GO:0004673">
    <property type="term" value="F:protein histidine kinase activity"/>
    <property type="evidence" value="ECO:0007669"/>
    <property type="project" value="UniProtKB-EC"/>
</dbReference>
<feature type="domain" description="Histidine kinase" evidence="9">
    <location>
        <begin position="230"/>
        <end position="443"/>
    </location>
</feature>
<evidence type="ECO:0000256" key="5">
    <source>
        <dbReference type="ARBA" id="ARBA00022777"/>
    </source>
</evidence>
<dbReference type="GeneID" id="99987123"/>
<keyword evidence="8" id="KW-0472">Membrane</keyword>
<evidence type="ECO:0000256" key="8">
    <source>
        <dbReference type="SAM" id="Phobius"/>
    </source>
</evidence>
<dbReference type="PANTHER" id="PTHR43065">
    <property type="entry name" value="SENSOR HISTIDINE KINASE"/>
    <property type="match status" value="1"/>
</dbReference>
<proteinExistence type="predicted"/>
<sequence>MSFSNFKLQVILRLLLLATSFYGLIYYTFIEVNYIRVFFLGLFALIVLLALFYYINRTNKDTENFIQAILNNDFSIKYSEETKGKTFNKLYQSFNLLNTRFKERAINEASEYRYIVTLIEQMQVGVIIYDEQERIQLVNDAFKKFIDKQELINLQIIKKLDSRLFNAITSIKSGESTLFEGEIQGQKRQLSMAASEIKLRDKYFKIVSFQDIHSTLDHNENMAWQKLIRVLTHEIMNSVSPITSLSSSLKMLAKANNDGLSASEMSTMVEGLDAIENRSQGLLNFTNTYRKLARVPLPKLQQIDGRDFFKRVEALFMPSLTDTQIEWQLDLPEAFELNIDPPLIEQVLINLLKNAREAVDPSTGEISLTVSVDLKMRRTSISVTDNGPGIPEEIQDKIFIPFYTTKVEGSGIGLSLSRQIVSLHKGMLTYQTSTNGTSFLVRL</sequence>
<dbReference type="SUPFAM" id="SSF55874">
    <property type="entry name" value="ATPase domain of HSP90 chaperone/DNA topoisomerase II/histidine kinase"/>
    <property type="match status" value="1"/>
</dbReference>
<evidence type="ECO:0000313" key="11">
    <source>
        <dbReference type="Proteomes" id="UP000199437"/>
    </source>
</evidence>
<dbReference type="PRINTS" id="PR00344">
    <property type="entry name" value="BCTRLSENSOR"/>
</dbReference>
<keyword evidence="8" id="KW-1133">Transmembrane helix</keyword>
<keyword evidence="5 10" id="KW-0418">Kinase</keyword>
<dbReference type="AlphaFoldDB" id="A0A1I0QKB4"/>
<evidence type="ECO:0000256" key="1">
    <source>
        <dbReference type="ARBA" id="ARBA00000085"/>
    </source>
</evidence>
<dbReference type="Gene3D" id="3.30.450.20">
    <property type="entry name" value="PAS domain"/>
    <property type="match status" value="1"/>
</dbReference>
<keyword evidence="6" id="KW-0067">ATP-binding</keyword>
<dbReference type="GO" id="GO:0000160">
    <property type="term" value="P:phosphorelay signal transduction system"/>
    <property type="evidence" value="ECO:0007669"/>
    <property type="project" value="UniProtKB-KW"/>
</dbReference>
<keyword evidence="7" id="KW-0902">Two-component regulatory system</keyword>
<gene>
    <name evidence="10" type="ORF">SAMN05216290_2424</name>
</gene>
<name>A0A1I0QKB4_9BACT</name>
<dbReference type="Pfam" id="PF13188">
    <property type="entry name" value="PAS_8"/>
    <property type="match status" value="1"/>
</dbReference>
<evidence type="ECO:0000256" key="2">
    <source>
        <dbReference type="ARBA" id="ARBA00012438"/>
    </source>
</evidence>
<accession>A0A1I0QKB4</accession>
<keyword evidence="8" id="KW-0812">Transmembrane</keyword>
<dbReference type="OrthoDB" id="1931120at2"/>
<evidence type="ECO:0000256" key="7">
    <source>
        <dbReference type="ARBA" id="ARBA00023012"/>
    </source>
</evidence>
<keyword evidence="11" id="KW-1185">Reference proteome</keyword>
<evidence type="ECO:0000256" key="4">
    <source>
        <dbReference type="ARBA" id="ARBA00022741"/>
    </source>
</evidence>
<protein>
    <recommendedName>
        <fullName evidence="2">histidine kinase</fullName>
        <ecNumber evidence="2">2.7.13.3</ecNumber>
    </recommendedName>
</protein>
<dbReference type="InterPro" id="IPR005467">
    <property type="entry name" value="His_kinase_dom"/>
</dbReference>
<dbReference type="Gene3D" id="3.30.565.10">
    <property type="entry name" value="Histidine kinase-like ATPase, C-terminal domain"/>
    <property type="match status" value="1"/>
</dbReference>
<dbReference type="GO" id="GO:0005524">
    <property type="term" value="F:ATP binding"/>
    <property type="evidence" value="ECO:0007669"/>
    <property type="project" value="UniProtKB-KW"/>
</dbReference>
<dbReference type="InterPro" id="IPR000014">
    <property type="entry name" value="PAS"/>
</dbReference>
<evidence type="ECO:0000313" key="10">
    <source>
        <dbReference type="EMBL" id="SEW27706.1"/>
    </source>
</evidence>
<evidence type="ECO:0000256" key="6">
    <source>
        <dbReference type="ARBA" id="ARBA00022840"/>
    </source>
</evidence>
<feature type="transmembrane region" description="Helical" evidence="8">
    <location>
        <begin position="35"/>
        <end position="55"/>
    </location>
</feature>
<dbReference type="InterPro" id="IPR036890">
    <property type="entry name" value="HATPase_C_sf"/>
</dbReference>
<organism evidence="10 11">
    <name type="scientific">Roseivirga pacifica</name>
    <dbReference type="NCBI Taxonomy" id="1267423"/>
    <lineage>
        <taxon>Bacteria</taxon>
        <taxon>Pseudomonadati</taxon>
        <taxon>Bacteroidota</taxon>
        <taxon>Cytophagia</taxon>
        <taxon>Cytophagales</taxon>
        <taxon>Roseivirgaceae</taxon>
        <taxon>Roseivirga</taxon>
    </lineage>
</organism>
<reference evidence="11" key="1">
    <citation type="submission" date="2016-10" db="EMBL/GenBank/DDBJ databases">
        <authorList>
            <person name="Varghese N."/>
            <person name="Submissions S."/>
        </authorList>
    </citation>
    <scope>NUCLEOTIDE SEQUENCE [LARGE SCALE GENOMIC DNA]</scope>
    <source>
        <strain evidence="11">CGMCC 1.12402</strain>
    </source>
</reference>
<comment type="catalytic activity">
    <reaction evidence="1">
        <text>ATP + protein L-histidine = ADP + protein N-phospho-L-histidine.</text>
        <dbReference type="EC" id="2.7.13.3"/>
    </reaction>
</comment>
<keyword evidence="4" id="KW-0547">Nucleotide-binding</keyword>
<dbReference type="InterPro" id="IPR004358">
    <property type="entry name" value="Sig_transdc_His_kin-like_C"/>
</dbReference>
<evidence type="ECO:0000256" key="3">
    <source>
        <dbReference type="ARBA" id="ARBA00022679"/>
    </source>
</evidence>
<keyword evidence="3" id="KW-0808">Transferase</keyword>
<dbReference type="Proteomes" id="UP000199437">
    <property type="component" value="Unassembled WGS sequence"/>
</dbReference>
<dbReference type="SMART" id="SM00387">
    <property type="entry name" value="HATPase_c"/>
    <property type="match status" value="1"/>
</dbReference>
<feature type="transmembrane region" description="Helical" evidence="8">
    <location>
        <begin position="12"/>
        <end position="29"/>
    </location>
</feature>
<dbReference type="EMBL" id="FOIR01000002">
    <property type="protein sequence ID" value="SEW27706.1"/>
    <property type="molecule type" value="Genomic_DNA"/>
</dbReference>
<dbReference type="STRING" id="1267423.SAMN05216290_2424"/>
<dbReference type="PROSITE" id="PS50109">
    <property type="entry name" value="HIS_KIN"/>
    <property type="match status" value="1"/>
</dbReference>
<dbReference type="EC" id="2.7.13.3" evidence="2"/>